<dbReference type="Proteomes" id="UP000295689">
    <property type="component" value="Unassembled WGS sequence"/>
</dbReference>
<evidence type="ECO:0000313" key="2">
    <source>
        <dbReference type="Proteomes" id="UP000295689"/>
    </source>
</evidence>
<proteinExistence type="predicted"/>
<sequence length="142" mass="16470">MGRCYYRQLGKKEVGKYGQPKWVFNFKKDYSENYKVFSLETREYSDEVKGVISLVDLYDGYYGVRIKDVESAEWNKSFIKGLEHKGKNVNCKYTEVGTNLVAFACQYSILKGLNGFVQLKSKTTTIKFYQEIGFELFDPVNA</sequence>
<protein>
    <recommendedName>
        <fullName evidence="3">Acetyltransferase (GNAT) family protein</fullName>
    </recommendedName>
</protein>
<gene>
    <name evidence="1" type="ORF">EV146_11819</name>
</gene>
<dbReference type="AlphaFoldDB" id="A0A4R2B0I9"/>
<dbReference type="EMBL" id="SLVV01000018">
    <property type="protein sequence ID" value="TCN18932.1"/>
    <property type="molecule type" value="Genomic_DNA"/>
</dbReference>
<evidence type="ECO:0008006" key="3">
    <source>
        <dbReference type="Google" id="ProtNLM"/>
    </source>
</evidence>
<reference evidence="1 2" key="1">
    <citation type="journal article" date="2015" name="Stand. Genomic Sci.">
        <title>Genomic Encyclopedia of Bacterial and Archaeal Type Strains, Phase III: the genomes of soil and plant-associated and newly described type strains.</title>
        <authorList>
            <person name="Whitman W.B."/>
            <person name="Woyke T."/>
            <person name="Klenk H.P."/>
            <person name="Zhou Y."/>
            <person name="Lilburn T.G."/>
            <person name="Beck B.J."/>
            <person name="De Vos P."/>
            <person name="Vandamme P."/>
            <person name="Eisen J.A."/>
            <person name="Garrity G."/>
            <person name="Hugenholtz P."/>
            <person name="Kyrpides N.C."/>
        </authorList>
    </citation>
    <scope>NUCLEOTIDE SEQUENCE [LARGE SCALE GENOMIC DNA]</scope>
    <source>
        <strain evidence="1 2">CV53</strain>
    </source>
</reference>
<name>A0A4R2B0I9_9BACI</name>
<dbReference type="RefSeq" id="WP_199232718.1">
    <property type="nucleotide sequence ID" value="NZ_SLVV01000018.1"/>
</dbReference>
<evidence type="ECO:0000313" key="1">
    <source>
        <dbReference type="EMBL" id="TCN18932.1"/>
    </source>
</evidence>
<keyword evidence="2" id="KW-1185">Reference proteome</keyword>
<organism evidence="1 2">
    <name type="scientific">Mesobacillus foraminis</name>
    <dbReference type="NCBI Taxonomy" id="279826"/>
    <lineage>
        <taxon>Bacteria</taxon>
        <taxon>Bacillati</taxon>
        <taxon>Bacillota</taxon>
        <taxon>Bacilli</taxon>
        <taxon>Bacillales</taxon>
        <taxon>Bacillaceae</taxon>
        <taxon>Mesobacillus</taxon>
    </lineage>
</organism>
<accession>A0A4R2B0I9</accession>
<comment type="caution">
    <text evidence="1">The sequence shown here is derived from an EMBL/GenBank/DDBJ whole genome shotgun (WGS) entry which is preliminary data.</text>
</comment>